<feature type="compositionally biased region" description="Basic and acidic residues" evidence="1">
    <location>
        <begin position="103"/>
        <end position="112"/>
    </location>
</feature>
<evidence type="ECO:0000256" key="1">
    <source>
        <dbReference type="SAM" id="MobiDB-lite"/>
    </source>
</evidence>
<keyword evidence="2" id="KW-0812">Transmembrane</keyword>
<gene>
    <name evidence="3" type="ORF">FQ775_01740</name>
</gene>
<organism evidence="3 4">
    <name type="scientific">Nitratireductor mangrovi</name>
    <dbReference type="NCBI Taxonomy" id="2599600"/>
    <lineage>
        <taxon>Bacteria</taxon>
        <taxon>Pseudomonadati</taxon>
        <taxon>Pseudomonadota</taxon>
        <taxon>Alphaproteobacteria</taxon>
        <taxon>Hyphomicrobiales</taxon>
        <taxon>Phyllobacteriaceae</taxon>
        <taxon>Nitratireductor</taxon>
    </lineage>
</organism>
<keyword evidence="2" id="KW-0472">Membrane</keyword>
<dbReference type="Proteomes" id="UP000321389">
    <property type="component" value="Chromosome"/>
</dbReference>
<dbReference type="RefSeq" id="WP_146297843.1">
    <property type="nucleotide sequence ID" value="NZ_CP042301.2"/>
</dbReference>
<evidence type="ECO:0000313" key="4">
    <source>
        <dbReference type="Proteomes" id="UP000321389"/>
    </source>
</evidence>
<proteinExistence type="predicted"/>
<evidence type="ECO:0000256" key="2">
    <source>
        <dbReference type="SAM" id="Phobius"/>
    </source>
</evidence>
<accession>A0A5B8KUC5</accession>
<feature type="transmembrane region" description="Helical" evidence="2">
    <location>
        <begin position="15"/>
        <end position="36"/>
    </location>
</feature>
<dbReference type="OrthoDB" id="8115249at2"/>
<keyword evidence="2" id="KW-1133">Transmembrane helix</keyword>
<protein>
    <recommendedName>
        <fullName evidence="5">DUF3035 domain-containing protein</fullName>
    </recommendedName>
</protein>
<evidence type="ECO:0000313" key="3">
    <source>
        <dbReference type="EMBL" id="QDY99193.1"/>
    </source>
</evidence>
<dbReference type="AlphaFoldDB" id="A0A5B8KUC5"/>
<name>A0A5B8KUC5_9HYPH</name>
<evidence type="ECO:0008006" key="5">
    <source>
        <dbReference type="Google" id="ProtNLM"/>
    </source>
</evidence>
<sequence length="152" mass="15681">MSQIDFFGPVVDSHFSPVLGLILAAGLLGGCASVAIEDAVPQSALATASTETSPETETADEATADEAPGQVGVTAPVLRDTGQFPNLNVPRKGAAEQLSAGETRARKGELRRSASSQSQAAKGQTIQAADAERLRRLGATHAEDVLKEIEGE</sequence>
<feature type="region of interest" description="Disordered" evidence="1">
    <location>
        <begin position="45"/>
        <end position="129"/>
    </location>
</feature>
<dbReference type="EMBL" id="CP042301">
    <property type="protein sequence ID" value="QDY99193.1"/>
    <property type="molecule type" value="Genomic_DNA"/>
</dbReference>
<keyword evidence="4" id="KW-1185">Reference proteome</keyword>
<dbReference type="KEGG" id="niy:FQ775_01740"/>
<feature type="compositionally biased region" description="Low complexity" evidence="1">
    <location>
        <begin position="46"/>
        <end position="56"/>
    </location>
</feature>
<reference evidence="3" key="1">
    <citation type="submission" date="2020-04" db="EMBL/GenBank/DDBJ databases">
        <title>Nitratireductor sp. nov. isolated from mangrove soil.</title>
        <authorList>
            <person name="Ye Y."/>
        </authorList>
    </citation>
    <scope>NUCLEOTIDE SEQUENCE</scope>
    <source>
        <strain evidence="3">SY7</strain>
    </source>
</reference>